<keyword evidence="2" id="KW-1185">Reference proteome</keyword>
<accession>A0A9N7QAM3</accession>
<protein>
    <submittedName>
        <fullName evidence="1">Uncharacterized protein</fullName>
    </submittedName>
</protein>
<evidence type="ECO:0000313" key="1">
    <source>
        <dbReference type="EMBL" id="BDI29901.1"/>
    </source>
</evidence>
<dbReference type="EMBL" id="AP025739">
    <property type="protein sequence ID" value="BDI29901.1"/>
    <property type="molecule type" value="Genomic_DNA"/>
</dbReference>
<name>A0A9N7QAM3_9BACT</name>
<proteinExistence type="predicted"/>
<evidence type="ECO:0000313" key="2">
    <source>
        <dbReference type="Proteomes" id="UP000287394"/>
    </source>
</evidence>
<dbReference type="Proteomes" id="UP000287394">
    <property type="component" value="Chromosome"/>
</dbReference>
<sequence length="88" mass="8952">MSRSAGAAISAAPCACLHSIPTLPAAWQNASAPQIAPPALDILAPPSFAHAHANILSETQQRRGPPRAGPFVLSSILSTPSLRAPPIA</sequence>
<reference evidence="1 2" key="1">
    <citation type="journal article" date="2019" name="Int. J. Syst. Evol. Microbiol.">
        <title>Capsulimonas corticalis gen. nov., sp. nov., an aerobic capsulated bacterium, of a novel bacterial order, Capsulimonadales ord. nov., of the class Armatimonadia of the phylum Armatimonadetes.</title>
        <authorList>
            <person name="Li J."/>
            <person name="Kudo C."/>
            <person name="Tonouchi A."/>
        </authorList>
    </citation>
    <scope>NUCLEOTIDE SEQUENCE [LARGE SCALE GENOMIC DNA]</scope>
    <source>
        <strain evidence="1 2">AX-7</strain>
    </source>
</reference>
<dbReference type="KEGG" id="ccot:CCAX7_19520"/>
<organism evidence="1 2">
    <name type="scientific">Capsulimonas corticalis</name>
    <dbReference type="NCBI Taxonomy" id="2219043"/>
    <lineage>
        <taxon>Bacteria</taxon>
        <taxon>Bacillati</taxon>
        <taxon>Armatimonadota</taxon>
        <taxon>Armatimonadia</taxon>
        <taxon>Capsulimonadales</taxon>
        <taxon>Capsulimonadaceae</taxon>
        <taxon>Capsulimonas</taxon>
    </lineage>
</organism>
<dbReference type="AlphaFoldDB" id="A0A9N7QAM3"/>
<gene>
    <name evidence="1" type="ORF">CCAX7_19520</name>
</gene>